<dbReference type="InterPro" id="IPR013752">
    <property type="entry name" value="KPA_reductase"/>
</dbReference>
<evidence type="ECO:0000259" key="12">
    <source>
        <dbReference type="Pfam" id="PF08546"/>
    </source>
</evidence>
<sequence>MSGPILIWGAGAIGGTIGAYLVRVGEDVQFVDTAADHVAAMQRDGLTIEGPIETLTVPVQAVLPQDLSGTFSRILLCVKAHHTESASVALAPHLAAGGYVASFQNGLNEFVIGRVLGIDNVIGAFINFGADYIAPGRILYGGKGACVLGELDGRISPRVTALHAVLTSFEPDAMLTEDILGYLWGKLGYGALLFATALTDASIADVLASERHRPVLAALAREVMAVAGTKGIKPRGFNGFDPAAFGQDGTEAAIDASMSEMVVHNRRSAKSHSGIWRDLAVRKRKTEVDAQLGPILTEAAALGLAVPVMTQLIAMIHEIENGSRSLAWDNLDDLALSMAGDA</sequence>
<evidence type="ECO:0000256" key="4">
    <source>
        <dbReference type="ARBA" id="ARBA00019465"/>
    </source>
</evidence>
<comment type="catalytic activity">
    <reaction evidence="9 10">
        <text>(R)-pantoate + NADP(+) = 2-dehydropantoate + NADPH + H(+)</text>
        <dbReference type="Rhea" id="RHEA:16233"/>
        <dbReference type="ChEBI" id="CHEBI:11561"/>
        <dbReference type="ChEBI" id="CHEBI:15378"/>
        <dbReference type="ChEBI" id="CHEBI:15980"/>
        <dbReference type="ChEBI" id="CHEBI:57783"/>
        <dbReference type="ChEBI" id="CHEBI:58349"/>
        <dbReference type="EC" id="1.1.1.169"/>
    </reaction>
</comment>
<gene>
    <name evidence="13" type="ORF">ASILVAE211_23640</name>
</gene>
<dbReference type="InterPro" id="IPR036291">
    <property type="entry name" value="NAD(P)-bd_dom_sf"/>
</dbReference>
<keyword evidence="6 10" id="KW-0521">NADP</keyword>
<feature type="domain" description="Ketopantoate reductase N-terminal" evidence="11">
    <location>
        <begin position="5"/>
        <end position="152"/>
    </location>
</feature>
<dbReference type="Pfam" id="PF08546">
    <property type="entry name" value="ApbA_C"/>
    <property type="match status" value="1"/>
</dbReference>
<proteinExistence type="inferred from homology"/>
<keyword evidence="14" id="KW-1185">Reference proteome</keyword>
<dbReference type="InterPro" id="IPR003710">
    <property type="entry name" value="ApbA"/>
</dbReference>
<dbReference type="SUPFAM" id="SSF51735">
    <property type="entry name" value="NAD(P)-binding Rossmann-fold domains"/>
    <property type="match status" value="1"/>
</dbReference>
<organism evidence="13 14">
    <name type="scientific">Acidisoma silvae</name>
    <dbReference type="NCBI Taxonomy" id="2802396"/>
    <lineage>
        <taxon>Bacteria</taxon>
        <taxon>Pseudomonadati</taxon>
        <taxon>Pseudomonadota</taxon>
        <taxon>Alphaproteobacteria</taxon>
        <taxon>Acetobacterales</taxon>
        <taxon>Acidocellaceae</taxon>
        <taxon>Acidisoma</taxon>
    </lineage>
</organism>
<evidence type="ECO:0000313" key="14">
    <source>
        <dbReference type="Proteomes" id="UP000708298"/>
    </source>
</evidence>
<evidence type="ECO:0000256" key="3">
    <source>
        <dbReference type="ARBA" id="ARBA00013014"/>
    </source>
</evidence>
<dbReference type="RefSeq" id="WP_227323843.1">
    <property type="nucleotide sequence ID" value="NZ_JAESVB010000026.1"/>
</dbReference>
<dbReference type="InterPro" id="IPR013332">
    <property type="entry name" value="KPR_N"/>
</dbReference>
<dbReference type="EC" id="1.1.1.169" evidence="3 10"/>
<comment type="caution">
    <text evidence="13">The sequence shown here is derived from an EMBL/GenBank/DDBJ whole genome shotgun (WGS) entry which is preliminary data.</text>
</comment>
<evidence type="ECO:0000256" key="1">
    <source>
        <dbReference type="ARBA" id="ARBA00004994"/>
    </source>
</evidence>
<evidence type="ECO:0000256" key="9">
    <source>
        <dbReference type="ARBA" id="ARBA00048793"/>
    </source>
</evidence>
<comment type="similarity">
    <text evidence="2 10">Belongs to the ketopantoate reductase family.</text>
</comment>
<keyword evidence="7 10" id="KW-0560">Oxidoreductase</keyword>
<evidence type="ECO:0000256" key="6">
    <source>
        <dbReference type="ARBA" id="ARBA00022857"/>
    </source>
</evidence>
<dbReference type="InterPro" id="IPR013328">
    <property type="entry name" value="6PGD_dom2"/>
</dbReference>
<protein>
    <recommendedName>
        <fullName evidence="4 10">2-dehydropantoate 2-reductase</fullName>
        <ecNumber evidence="3 10">1.1.1.169</ecNumber>
    </recommendedName>
    <alternativeName>
        <fullName evidence="8 10">Ketopantoate reductase</fullName>
    </alternativeName>
</protein>
<dbReference type="Pfam" id="PF02558">
    <property type="entry name" value="ApbA"/>
    <property type="match status" value="1"/>
</dbReference>
<evidence type="ECO:0000313" key="13">
    <source>
        <dbReference type="EMBL" id="MCB8878197.1"/>
    </source>
</evidence>
<dbReference type="InterPro" id="IPR008927">
    <property type="entry name" value="6-PGluconate_DH-like_C_sf"/>
</dbReference>
<reference evidence="13" key="1">
    <citation type="journal article" date="2021" name="Microorganisms">
        <title>Acidisoma silvae sp. nov. and Acidisomacellulosilytica sp. nov., Two Acidophilic Bacteria Isolated from Decaying Wood, Hydrolyzing Cellulose and Producing Poly-3-hydroxybutyrate.</title>
        <authorList>
            <person name="Mieszkin S."/>
            <person name="Pouder E."/>
            <person name="Uroz S."/>
            <person name="Simon-Colin C."/>
            <person name="Alain K."/>
        </authorList>
    </citation>
    <scope>NUCLEOTIDE SEQUENCE</scope>
    <source>
        <strain evidence="13">HW T2.11</strain>
    </source>
</reference>
<keyword evidence="5 10" id="KW-0566">Pantothenate biosynthesis</keyword>
<dbReference type="SUPFAM" id="SSF48179">
    <property type="entry name" value="6-phosphogluconate dehydrogenase C-terminal domain-like"/>
    <property type="match status" value="1"/>
</dbReference>
<dbReference type="Gene3D" id="3.40.50.720">
    <property type="entry name" value="NAD(P)-binding Rossmann-like Domain"/>
    <property type="match status" value="1"/>
</dbReference>
<dbReference type="GO" id="GO:0015940">
    <property type="term" value="P:pantothenate biosynthetic process"/>
    <property type="evidence" value="ECO:0007669"/>
    <property type="project" value="UniProtKB-KW"/>
</dbReference>
<dbReference type="AlphaFoldDB" id="A0A963YVY4"/>
<reference evidence="13" key="2">
    <citation type="submission" date="2021-01" db="EMBL/GenBank/DDBJ databases">
        <authorList>
            <person name="Mieszkin S."/>
            <person name="Pouder E."/>
            <person name="Alain K."/>
        </authorList>
    </citation>
    <scope>NUCLEOTIDE SEQUENCE</scope>
    <source>
        <strain evidence="13">HW T2.11</strain>
    </source>
</reference>
<dbReference type="GO" id="GO:0008677">
    <property type="term" value="F:2-dehydropantoate 2-reductase activity"/>
    <property type="evidence" value="ECO:0007669"/>
    <property type="project" value="UniProtKB-EC"/>
</dbReference>
<name>A0A963YVY4_9PROT</name>
<dbReference type="NCBIfam" id="TIGR00745">
    <property type="entry name" value="apbA_panE"/>
    <property type="match status" value="1"/>
</dbReference>
<dbReference type="EMBL" id="JAESVB010000026">
    <property type="protein sequence ID" value="MCB8878197.1"/>
    <property type="molecule type" value="Genomic_DNA"/>
</dbReference>
<evidence type="ECO:0000259" key="11">
    <source>
        <dbReference type="Pfam" id="PF02558"/>
    </source>
</evidence>
<feature type="domain" description="Ketopantoate reductase C-terminal" evidence="12">
    <location>
        <begin position="179"/>
        <end position="320"/>
    </location>
</feature>
<dbReference type="Gene3D" id="1.10.1040.10">
    <property type="entry name" value="N-(1-d-carboxylethyl)-l-norvaline Dehydrogenase, domain 2"/>
    <property type="match status" value="1"/>
</dbReference>
<evidence type="ECO:0000256" key="8">
    <source>
        <dbReference type="ARBA" id="ARBA00032024"/>
    </source>
</evidence>
<comment type="pathway">
    <text evidence="1 10">Cofactor biosynthesis; (R)-pantothenate biosynthesis; (R)-pantoate from 3-methyl-2-oxobutanoate: step 2/2.</text>
</comment>
<dbReference type="GO" id="GO:0005737">
    <property type="term" value="C:cytoplasm"/>
    <property type="evidence" value="ECO:0007669"/>
    <property type="project" value="TreeGrafter"/>
</dbReference>
<dbReference type="GO" id="GO:0050661">
    <property type="term" value="F:NADP binding"/>
    <property type="evidence" value="ECO:0007669"/>
    <property type="project" value="TreeGrafter"/>
</dbReference>
<evidence type="ECO:0000256" key="2">
    <source>
        <dbReference type="ARBA" id="ARBA00007870"/>
    </source>
</evidence>
<evidence type="ECO:0000256" key="5">
    <source>
        <dbReference type="ARBA" id="ARBA00022655"/>
    </source>
</evidence>
<evidence type="ECO:0000256" key="10">
    <source>
        <dbReference type="RuleBase" id="RU362068"/>
    </source>
</evidence>
<dbReference type="PANTHER" id="PTHR43765:SF2">
    <property type="entry name" value="2-DEHYDROPANTOATE 2-REDUCTASE"/>
    <property type="match status" value="1"/>
</dbReference>
<dbReference type="PANTHER" id="PTHR43765">
    <property type="entry name" value="2-DEHYDROPANTOATE 2-REDUCTASE-RELATED"/>
    <property type="match status" value="1"/>
</dbReference>
<dbReference type="Proteomes" id="UP000708298">
    <property type="component" value="Unassembled WGS sequence"/>
</dbReference>
<comment type="function">
    <text evidence="10">Catalyzes the NADPH-dependent reduction of ketopantoate into pantoic acid.</text>
</comment>
<evidence type="ECO:0000256" key="7">
    <source>
        <dbReference type="ARBA" id="ARBA00023002"/>
    </source>
</evidence>
<accession>A0A963YVY4</accession>
<dbReference type="InterPro" id="IPR050838">
    <property type="entry name" value="Ketopantoate_reductase"/>
</dbReference>